<sequence>MRKSYSRYTLIRYIIDAPLVGISYILSHRVDGGFGLWGRETPPYLLLLLSLVVWYLSASVSKLYRDRRSNKYSEEIVFIAYTLILYSILFSSVLFFFQQKVSYNRSFLAINVGLLFCFLVLTKYVIRKYLHTAIYQGRLYDNLLIVGATPAAYEFYETINKYYYYGYKCIGFIDDQKKAMNGCMYYGRVQQLSDVLKQERVDEVIVALPNGHTDQIQDCIEVCDFHQVKVRILPDIHQYSSSAVQVNNIGQLSVISIRELPLDKWENKLLKQVFDFLFALSFFLLIGWWLLPLIAVAIKLSSRGPVFFKQERWGLNNQQITCYKFRTMVEESTDTDAHGNYLQARKDDPRITRIGAFLRKSNLDELPQFWNVLIGNMSVVGPRPHPTPLNIEAMHTVDNYMQRHLVKPGITGWAQVNGCRGETREPGSMQRRVNFDLYYIHRWTFWLDCQIILQTVINIFRGDQNAY</sequence>
<dbReference type="Pfam" id="PF02397">
    <property type="entry name" value="Bac_transf"/>
    <property type="match status" value="1"/>
</dbReference>
<protein>
    <submittedName>
        <fullName evidence="9">Undecaprenyl-phosphate glucose phosphotransferase</fullName>
    </submittedName>
</protein>
<dbReference type="GO" id="GO:0016780">
    <property type="term" value="F:phosphotransferase activity, for other substituted phosphate groups"/>
    <property type="evidence" value="ECO:0007669"/>
    <property type="project" value="TreeGrafter"/>
</dbReference>
<feature type="domain" description="Bacterial sugar transferase" evidence="8">
    <location>
        <begin position="271"/>
        <end position="460"/>
    </location>
</feature>
<dbReference type="Gene3D" id="3.40.50.720">
    <property type="entry name" value="NAD(P)-binding Rossmann-like Domain"/>
    <property type="match status" value="1"/>
</dbReference>
<feature type="transmembrane region" description="Helical" evidence="7">
    <location>
        <begin position="76"/>
        <end position="97"/>
    </location>
</feature>
<keyword evidence="4 7" id="KW-0812">Transmembrane</keyword>
<accession>A0AAT9GIE9</accession>
<dbReference type="PANTHER" id="PTHR30576:SF0">
    <property type="entry name" value="UNDECAPRENYL-PHOSPHATE N-ACETYLGALACTOSAMINYL 1-PHOSPHATE TRANSFERASE-RELATED"/>
    <property type="match status" value="1"/>
</dbReference>
<proteinExistence type="inferred from homology"/>
<dbReference type="SUPFAM" id="SSF51735">
    <property type="entry name" value="NAD(P)-binding Rossmann-fold domains"/>
    <property type="match status" value="1"/>
</dbReference>
<evidence type="ECO:0000259" key="8">
    <source>
        <dbReference type="Pfam" id="PF02397"/>
    </source>
</evidence>
<evidence type="ECO:0000256" key="5">
    <source>
        <dbReference type="ARBA" id="ARBA00022989"/>
    </source>
</evidence>
<dbReference type="InterPro" id="IPR036291">
    <property type="entry name" value="NAD(P)-bd_dom_sf"/>
</dbReference>
<keyword evidence="3" id="KW-0808">Transferase</keyword>
<evidence type="ECO:0000256" key="1">
    <source>
        <dbReference type="ARBA" id="ARBA00004141"/>
    </source>
</evidence>
<dbReference type="InterPro" id="IPR017473">
    <property type="entry name" value="Undecaprenyl-P_gluc_Ptfrase"/>
</dbReference>
<comment type="subcellular location">
    <subcellularLocation>
        <location evidence="1">Membrane</location>
        <topology evidence="1">Multi-pass membrane protein</topology>
    </subcellularLocation>
</comment>
<evidence type="ECO:0000256" key="3">
    <source>
        <dbReference type="ARBA" id="ARBA00022679"/>
    </source>
</evidence>
<feature type="transmembrane region" description="Helical" evidence="7">
    <location>
        <begin position="9"/>
        <end position="26"/>
    </location>
</feature>
<gene>
    <name evidence="9" type="ORF">KACHI17_12340</name>
</gene>
<dbReference type="InterPro" id="IPR017475">
    <property type="entry name" value="EPS_sugar_tfrase"/>
</dbReference>
<dbReference type="GO" id="GO:0016020">
    <property type="term" value="C:membrane"/>
    <property type="evidence" value="ECO:0007669"/>
    <property type="project" value="UniProtKB-SubCell"/>
</dbReference>
<dbReference type="NCBIfam" id="TIGR03023">
    <property type="entry name" value="WcaJ_sugtrans"/>
    <property type="match status" value="1"/>
</dbReference>
<dbReference type="RefSeq" id="WP_353550635.1">
    <property type="nucleotide sequence ID" value="NZ_AP029612.1"/>
</dbReference>
<evidence type="ECO:0000256" key="7">
    <source>
        <dbReference type="SAM" id="Phobius"/>
    </source>
</evidence>
<evidence type="ECO:0000313" key="9">
    <source>
        <dbReference type="EMBL" id="BFG70353.1"/>
    </source>
</evidence>
<evidence type="ECO:0000256" key="4">
    <source>
        <dbReference type="ARBA" id="ARBA00022692"/>
    </source>
</evidence>
<dbReference type="PANTHER" id="PTHR30576">
    <property type="entry name" value="COLANIC BIOSYNTHESIS UDP-GLUCOSE LIPID CARRIER TRANSFERASE"/>
    <property type="match status" value="1"/>
</dbReference>
<dbReference type="NCBIfam" id="TIGR03025">
    <property type="entry name" value="EPS_sugtrans"/>
    <property type="match status" value="1"/>
</dbReference>
<organism evidence="9">
    <name type="scientific">Sediminibacterium sp. KACHI17</name>
    <dbReference type="NCBI Taxonomy" id="1751071"/>
    <lineage>
        <taxon>Bacteria</taxon>
        <taxon>Pseudomonadati</taxon>
        <taxon>Bacteroidota</taxon>
        <taxon>Chitinophagia</taxon>
        <taxon>Chitinophagales</taxon>
        <taxon>Chitinophagaceae</taxon>
        <taxon>Sediminibacterium</taxon>
    </lineage>
</organism>
<feature type="transmembrane region" description="Helical" evidence="7">
    <location>
        <begin position="103"/>
        <end position="126"/>
    </location>
</feature>
<dbReference type="AlphaFoldDB" id="A0AAT9GIE9"/>
<keyword evidence="5 7" id="KW-1133">Transmembrane helix</keyword>
<name>A0AAT9GIE9_9BACT</name>
<evidence type="ECO:0000256" key="2">
    <source>
        <dbReference type="ARBA" id="ARBA00006464"/>
    </source>
</evidence>
<keyword evidence="6 7" id="KW-0472">Membrane</keyword>
<feature type="transmembrane region" description="Helical" evidence="7">
    <location>
        <begin position="273"/>
        <end position="298"/>
    </location>
</feature>
<comment type="similarity">
    <text evidence="2">Belongs to the bacterial sugar transferase family.</text>
</comment>
<feature type="transmembrane region" description="Helical" evidence="7">
    <location>
        <begin position="46"/>
        <end position="64"/>
    </location>
</feature>
<dbReference type="EMBL" id="AP029612">
    <property type="protein sequence ID" value="BFG70353.1"/>
    <property type="molecule type" value="Genomic_DNA"/>
</dbReference>
<dbReference type="InterPro" id="IPR003362">
    <property type="entry name" value="Bact_transf"/>
</dbReference>
<reference evidence="9" key="1">
    <citation type="submission" date="2024-02" db="EMBL/GenBank/DDBJ databases">
        <title>Sediminibacterium planktonica sp. nov. and Sediminibacterium longus sp. nov., isolated from surface lake and river water.</title>
        <authorList>
            <person name="Watanabe K."/>
            <person name="Takemine S."/>
            <person name="Ishii Y."/>
            <person name="Ogata Y."/>
            <person name="Shindo C."/>
            <person name="Suda W."/>
        </authorList>
    </citation>
    <scope>NUCLEOTIDE SEQUENCE</scope>
    <source>
        <strain evidence="9">KACHI17</strain>
    </source>
</reference>
<evidence type="ECO:0000256" key="6">
    <source>
        <dbReference type="ARBA" id="ARBA00023136"/>
    </source>
</evidence>
<dbReference type="Pfam" id="PF13727">
    <property type="entry name" value="CoA_binding_3"/>
    <property type="match status" value="1"/>
</dbReference>